<dbReference type="Gramene" id="GBG66819">
    <property type="protein sequence ID" value="GBG66819"/>
    <property type="gene ID" value="CBR_g70697"/>
</dbReference>
<organism evidence="1 2">
    <name type="scientific">Chara braunii</name>
    <name type="common">Braun's stonewort</name>
    <dbReference type="NCBI Taxonomy" id="69332"/>
    <lineage>
        <taxon>Eukaryota</taxon>
        <taxon>Viridiplantae</taxon>
        <taxon>Streptophyta</taxon>
        <taxon>Charophyceae</taxon>
        <taxon>Charales</taxon>
        <taxon>Characeae</taxon>
        <taxon>Chara</taxon>
    </lineage>
</organism>
<sequence>MMMHAGMEMKAKIESTERFCTGTIEGAKLAAPKEEEARPRRKSVKVKFLDSYSGKKEENFDNWDANVNSYVHLHKILREEQVLIDFHALRDEAASFARSPTCASQCENNMVAYSKVTPLPQFFRLLRERFADVSRSVRASDKLQTIHSHQWKSARALKGVMVLMDELVAVPDHVVTETQLVNLFYRAMPQPLRGHFFKKSKLPTMTYDILSREVVAFKAQSMPVSTFWHKDLDKGKKWKGRTISGQVRAKDHLILTLDEGGMEEVPDNQIEWGLEEEDSSNRFGERRGRRGSFRARKELLGGKELFWSRRVGKNELLAGDEAVRGNRACMGKEATRSSGACTRKEHLRGRESAGGRSRAGKSCCAGKAVAWGKAAARGKVAAGEKLPRGGRTIAREE</sequence>
<dbReference type="EMBL" id="BFEA01000079">
    <property type="protein sequence ID" value="GBG66819.1"/>
    <property type="molecule type" value="Genomic_DNA"/>
</dbReference>
<proteinExistence type="predicted"/>
<evidence type="ECO:0000313" key="2">
    <source>
        <dbReference type="Proteomes" id="UP000265515"/>
    </source>
</evidence>
<name>A0A388K9W9_CHABU</name>
<gene>
    <name evidence="1" type="ORF">CBR_g70697</name>
</gene>
<dbReference type="Proteomes" id="UP000265515">
    <property type="component" value="Unassembled WGS sequence"/>
</dbReference>
<keyword evidence="2" id="KW-1185">Reference proteome</keyword>
<accession>A0A388K9W9</accession>
<protein>
    <submittedName>
        <fullName evidence="1">Uncharacterized protein</fullName>
    </submittedName>
</protein>
<comment type="caution">
    <text evidence="1">The sequence shown here is derived from an EMBL/GenBank/DDBJ whole genome shotgun (WGS) entry which is preliminary data.</text>
</comment>
<evidence type="ECO:0000313" key="1">
    <source>
        <dbReference type="EMBL" id="GBG66819.1"/>
    </source>
</evidence>
<reference evidence="1 2" key="1">
    <citation type="journal article" date="2018" name="Cell">
        <title>The Chara Genome: Secondary Complexity and Implications for Plant Terrestrialization.</title>
        <authorList>
            <person name="Nishiyama T."/>
            <person name="Sakayama H."/>
            <person name="Vries J.D."/>
            <person name="Buschmann H."/>
            <person name="Saint-Marcoux D."/>
            <person name="Ullrich K.K."/>
            <person name="Haas F.B."/>
            <person name="Vanderstraeten L."/>
            <person name="Becker D."/>
            <person name="Lang D."/>
            <person name="Vosolsobe S."/>
            <person name="Rombauts S."/>
            <person name="Wilhelmsson P.K.I."/>
            <person name="Janitza P."/>
            <person name="Kern R."/>
            <person name="Heyl A."/>
            <person name="Rumpler F."/>
            <person name="Villalobos L.I.A.C."/>
            <person name="Clay J.M."/>
            <person name="Skokan R."/>
            <person name="Toyoda A."/>
            <person name="Suzuki Y."/>
            <person name="Kagoshima H."/>
            <person name="Schijlen E."/>
            <person name="Tajeshwar N."/>
            <person name="Catarino B."/>
            <person name="Hetherington A.J."/>
            <person name="Saltykova A."/>
            <person name="Bonnot C."/>
            <person name="Breuninger H."/>
            <person name="Symeonidi A."/>
            <person name="Radhakrishnan G.V."/>
            <person name="Van Nieuwerburgh F."/>
            <person name="Deforce D."/>
            <person name="Chang C."/>
            <person name="Karol K.G."/>
            <person name="Hedrich R."/>
            <person name="Ulvskov P."/>
            <person name="Glockner G."/>
            <person name="Delwiche C.F."/>
            <person name="Petrasek J."/>
            <person name="Van de Peer Y."/>
            <person name="Friml J."/>
            <person name="Beilby M."/>
            <person name="Dolan L."/>
            <person name="Kohara Y."/>
            <person name="Sugano S."/>
            <person name="Fujiyama A."/>
            <person name="Delaux P.-M."/>
            <person name="Quint M."/>
            <person name="TheiBen G."/>
            <person name="Hagemann M."/>
            <person name="Harholt J."/>
            <person name="Dunand C."/>
            <person name="Zachgo S."/>
            <person name="Langdale J."/>
            <person name="Maumus F."/>
            <person name="Straeten D.V.D."/>
            <person name="Gould S.B."/>
            <person name="Rensing S.A."/>
        </authorList>
    </citation>
    <scope>NUCLEOTIDE SEQUENCE [LARGE SCALE GENOMIC DNA]</scope>
    <source>
        <strain evidence="1 2">S276</strain>
    </source>
</reference>
<dbReference type="AlphaFoldDB" id="A0A388K9W9"/>